<proteinExistence type="predicted"/>
<evidence type="ECO:0000313" key="3">
    <source>
        <dbReference type="EMBL" id="PSS13916.1"/>
    </source>
</evidence>
<dbReference type="OMA" id="HCSHIAK"/>
<dbReference type="PANTHER" id="PTHR35121:SF2">
    <property type="entry name" value="SWIM-TYPE DOMAIN-CONTAINING PROTEIN"/>
    <property type="match status" value="1"/>
</dbReference>
<gene>
    <name evidence="3" type="ORF">CEY00_Acc14530</name>
</gene>
<protein>
    <submittedName>
        <fullName evidence="3">Paired box protein like</fullName>
    </submittedName>
</protein>
<evidence type="ECO:0000259" key="2">
    <source>
        <dbReference type="PROSITE" id="PS50966"/>
    </source>
</evidence>
<dbReference type="PROSITE" id="PS50966">
    <property type="entry name" value="ZF_SWIM"/>
    <property type="match status" value="1"/>
</dbReference>
<reference evidence="3 4" key="1">
    <citation type="submission" date="2017-07" db="EMBL/GenBank/DDBJ databases">
        <title>An improved, manually edited Actinidia chinensis var. chinensis (kiwifruit) genome highlights the challenges associated with draft genomes and gene prediction in plants.</title>
        <authorList>
            <person name="Pilkington S."/>
            <person name="Crowhurst R."/>
            <person name="Hilario E."/>
            <person name="Nardozza S."/>
            <person name="Fraser L."/>
            <person name="Peng Y."/>
            <person name="Gunaseelan K."/>
            <person name="Simpson R."/>
            <person name="Tahir J."/>
            <person name="Deroles S."/>
            <person name="Templeton K."/>
            <person name="Luo Z."/>
            <person name="Davy M."/>
            <person name="Cheng C."/>
            <person name="Mcneilage M."/>
            <person name="Scaglione D."/>
            <person name="Liu Y."/>
            <person name="Zhang Q."/>
            <person name="Datson P."/>
            <person name="De Silva N."/>
            <person name="Gardiner S."/>
            <person name="Bassett H."/>
            <person name="Chagne D."/>
            <person name="Mccallum J."/>
            <person name="Dzierzon H."/>
            <person name="Deng C."/>
            <person name="Wang Y.-Y."/>
            <person name="Barron N."/>
            <person name="Manako K."/>
            <person name="Bowen J."/>
            <person name="Foster T."/>
            <person name="Erridge Z."/>
            <person name="Tiffin H."/>
            <person name="Waite C."/>
            <person name="Davies K."/>
            <person name="Grierson E."/>
            <person name="Laing W."/>
            <person name="Kirk R."/>
            <person name="Chen X."/>
            <person name="Wood M."/>
            <person name="Montefiori M."/>
            <person name="Brummell D."/>
            <person name="Schwinn K."/>
            <person name="Catanach A."/>
            <person name="Fullerton C."/>
            <person name="Li D."/>
            <person name="Meiyalaghan S."/>
            <person name="Nieuwenhuizen N."/>
            <person name="Read N."/>
            <person name="Prakash R."/>
            <person name="Hunter D."/>
            <person name="Zhang H."/>
            <person name="Mckenzie M."/>
            <person name="Knabel M."/>
            <person name="Harris A."/>
            <person name="Allan A."/>
            <person name="Chen A."/>
            <person name="Janssen B."/>
            <person name="Plunkett B."/>
            <person name="Dwamena C."/>
            <person name="Voogd C."/>
            <person name="Leif D."/>
            <person name="Lafferty D."/>
            <person name="Souleyre E."/>
            <person name="Varkonyi-Gasic E."/>
            <person name="Gambi F."/>
            <person name="Hanley J."/>
            <person name="Yao J.-L."/>
            <person name="Cheung J."/>
            <person name="David K."/>
            <person name="Warren B."/>
            <person name="Marsh K."/>
            <person name="Snowden K."/>
            <person name="Lin-Wang K."/>
            <person name="Brian L."/>
            <person name="Martinez-Sanchez M."/>
            <person name="Wang M."/>
            <person name="Ileperuma N."/>
            <person name="Macnee N."/>
            <person name="Campin R."/>
            <person name="Mcatee P."/>
            <person name="Drummond R."/>
            <person name="Espley R."/>
            <person name="Ireland H."/>
            <person name="Wu R."/>
            <person name="Atkinson R."/>
            <person name="Karunairetnam S."/>
            <person name="Bulley S."/>
            <person name="Chunkath S."/>
            <person name="Hanley Z."/>
            <person name="Storey R."/>
            <person name="Thrimawithana A."/>
            <person name="Thomson S."/>
            <person name="David C."/>
            <person name="Testolin R."/>
        </authorList>
    </citation>
    <scope>NUCLEOTIDE SEQUENCE [LARGE SCALE GENOMIC DNA]</scope>
    <source>
        <strain evidence="4">cv. Red5</strain>
        <tissue evidence="3">Young leaf</tissue>
    </source>
</reference>
<dbReference type="AlphaFoldDB" id="A0A2R6QS15"/>
<keyword evidence="4" id="KW-1185">Reference proteome</keyword>
<dbReference type="PANTHER" id="PTHR35121">
    <property type="entry name" value="HOMEODOMAIN PROTEIN 8, PUTATIVE-RELATED"/>
    <property type="match status" value="1"/>
</dbReference>
<dbReference type="OrthoDB" id="1696465at2759"/>
<accession>A0A2R6QS15</accession>
<name>A0A2R6QS15_ACTCC</name>
<dbReference type="GO" id="GO:0008270">
    <property type="term" value="F:zinc ion binding"/>
    <property type="evidence" value="ECO:0007669"/>
    <property type="project" value="UniProtKB-KW"/>
</dbReference>
<keyword evidence="1" id="KW-0479">Metal-binding</keyword>
<evidence type="ECO:0000313" key="4">
    <source>
        <dbReference type="Proteomes" id="UP000241394"/>
    </source>
</evidence>
<dbReference type="FunCoup" id="A0A2R6QS15">
    <property type="interactions" value="106"/>
</dbReference>
<feature type="domain" description="SWIM-type" evidence="2">
    <location>
        <begin position="21"/>
        <end position="58"/>
    </location>
</feature>
<organism evidence="3 4">
    <name type="scientific">Actinidia chinensis var. chinensis</name>
    <name type="common">Chinese soft-hair kiwi</name>
    <dbReference type="NCBI Taxonomy" id="1590841"/>
    <lineage>
        <taxon>Eukaryota</taxon>
        <taxon>Viridiplantae</taxon>
        <taxon>Streptophyta</taxon>
        <taxon>Embryophyta</taxon>
        <taxon>Tracheophyta</taxon>
        <taxon>Spermatophyta</taxon>
        <taxon>Magnoliopsida</taxon>
        <taxon>eudicotyledons</taxon>
        <taxon>Gunneridae</taxon>
        <taxon>Pentapetalae</taxon>
        <taxon>asterids</taxon>
        <taxon>Ericales</taxon>
        <taxon>Actinidiaceae</taxon>
        <taxon>Actinidia</taxon>
    </lineage>
</organism>
<dbReference type="InterPro" id="IPR007527">
    <property type="entry name" value="Znf_SWIM"/>
</dbReference>
<keyword evidence="1" id="KW-0863">Zinc-finger</keyword>
<dbReference type="InParanoid" id="A0A2R6QS15"/>
<dbReference type="EMBL" id="NKQK01000013">
    <property type="protein sequence ID" value="PSS13916.1"/>
    <property type="molecule type" value="Genomic_DNA"/>
</dbReference>
<reference evidence="4" key="2">
    <citation type="journal article" date="2018" name="BMC Genomics">
        <title>A manually annotated Actinidia chinensis var. chinensis (kiwifruit) genome highlights the challenges associated with draft genomes and gene prediction in plants.</title>
        <authorList>
            <person name="Pilkington S.M."/>
            <person name="Crowhurst R."/>
            <person name="Hilario E."/>
            <person name="Nardozza S."/>
            <person name="Fraser L."/>
            <person name="Peng Y."/>
            <person name="Gunaseelan K."/>
            <person name="Simpson R."/>
            <person name="Tahir J."/>
            <person name="Deroles S.C."/>
            <person name="Templeton K."/>
            <person name="Luo Z."/>
            <person name="Davy M."/>
            <person name="Cheng C."/>
            <person name="McNeilage M."/>
            <person name="Scaglione D."/>
            <person name="Liu Y."/>
            <person name="Zhang Q."/>
            <person name="Datson P."/>
            <person name="De Silva N."/>
            <person name="Gardiner S.E."/>
            <person name="Bassett H."/>
            <person name="Chagne D."/>
            <person name="McCallum J."/>
            <person name="Dzierzon H."/>
            <person name="Deng C."/>
            <person name="Wang Y.Y."/>
            <person name="Barron L."/>
            <person name="Manako K."/>
            <person name="Bowen J."/>
            <person name="Foster T.M."/>
            <person name="Erridge Z.A."/>
            <person name="Tiffin H."/>
            <person name="Waite C.N."/>
            <person name="Davies K.M."/>
            <person name="Grierson E.P."/>
            <person name="Laing W.A."/>
            <person name="Kirk R."/>
            <person name="Chen X."/>
            <person name="Wood M."/>
            <person name="Montefiori M."/>
            <person name="Brummell D.A."/>
            <person name="Schwinn K.E."/>
            <person name="Catanach A."/>
            <person name="Fullerton C."/>
            <person name="Li D."/>
            <person name="Meiyalaghan S."/>
            <person name="Nieuwenhuizen N."/>
            <person name="Read N."/>
            <person name="Prakash R."/>
            <person name="Hunter D."/>
            <person name="Zhang H."/>
            <person name="McKenzie M."/>
            <person name="Knabel M."/>
            <person name="Harris A."/>
            <person name="Allan A.C."/>
            <person name="Gleave A."/>
            <person name="Chen A."/>
            <person name="Janssen B.J."/>
            <person name="Plunkett B."/>
            <person name="Ampomah-Dwamena C."/>
            <person name="Voogd C."/>
            <person name="Leif D."/>
            <person name="Lafferty D."/>
            <person name="Souleyre E.J.F."/>
            <person name="Varkonyi-Gasic E."/>
            <person name="Gambi F."/>
            <person name="Hanley J."/>
            <person name="Yao J.L."/>
            <person name="Cheung J."/>
            <person name="David K.M."/>
            <person name="Warren B."/>
            <person name="Marsh K."/>
            <person name="Snowden K.C."/>
            <person name="Lin-Wang K."/>
            <person name="Brian L."/>
            <person name="Martinez-Sanchez M."/>
            <person name="Wang M."/>
            <person name="Ileperuma N."/>
            <person name="Macnee N."/>
            <person name="Campin R."/>
            <person name="McAtee P."/>
            <person name="Drummond R.S.M."/>
            <person name="Espley R.V."/>
            <person name="Ireland H.S."/>
            <person name="Wu R."/>
            <person name="Atkinson R.G."/>
            <person name="Karunairetnam S."/>
            <person name="Bulley S."/>
            <person name="Chunkath S."/>
            <person name="Hanley Z."/>
            <person name="Storey R."/>
            <person name="Thrimawithana A.H."/>
            <person name="Thomson S."/>
            <person name="David C."/>
            <person name="Testolin R."/>
            <person name="Huang H."/>
            <person name="Hellens R.P."/>
            <person name="Schaffer R.J."/>
        </authorList>
    </citation>
    <scope>NUCLEOTIDE SEQUENCE [LARGE SCALE GENOMIC DNA]</scope>
    <source>
        <strain evidence="4">cv. Red5</strain>
    </source>
</reference>
<keyword evidence="1" id="KW-0862">Zinc</keyword>
<dbReference type="Gramene" id="PSS13916">
    <property type="protein sequence ID" value="PSS13916"/>
    <property type="gene ID" value="CEY00_Acc14530"/>
</dbReference>
<comment type="caution">
    <text evidence="3">The sequence shown here is derived from an EMBL/GenBank/DDBJ whole genome shotgun (WGS) entry which is preliminary data.</text>
</comment>
<sequence length="103" mass="10797">MASGAAGDGLLRGGVLESCVFGSHAEIRRRPYHRYCSCALHKSRGLCAHASGYVHVSYPIRPAWSEGCLALAASSPGPASPPCPSPTTGLARTQTQLTLCEEE</sequence>
<dbReference type="Proteomes" id="UP000241394">
    <property type="component" value="Chromosome LG13"/>
</dbReference>
<evidence type="ECO:0000256" key="1">
    <source>
        <dbReference type="PROSITE-ProRule" id="PRU00325"/>
    </source>
</evidence>